<evidence type="ECO:0000256" key="4">
    <source>
        <dbReference type="ARBA" id="ARBA00023134"/>
    </source>
</evidence>
<dbReference type="Gene3D" id="3.40.50.300">
    <property type="entry name" value="P-loop containing nucleotide triphosphate hydrolases"/>
    <property type="match status" value="1"/>
</dbReference>
<dbReference type="Proteomes" id="UP000321934">
    <property type="component" value="Chromosome"/>
</dbReference>
<protein>
    <submittedName>
        <fullName evidence="9">Signal recognition particle protein</fullName>
    </submittedName>
</protein>
<dbReference type="SMART" id="SM00962">
    <property type="entry name" value="SRP54"/>
    <property type="match status" value="1"/>
</dbReference>
<dbReference type="GO" id="GO:0006614">
    <property type="term" value="P:SRP-dependent cotranslational protein targeting to membrane"/>
    <property type="evidence" value="ECO:0007669"/>
    <property type="project" value="InterPro"/>
</dbReference>
<evidence type="ECO:0000256" key="6">
    <source>
        <dbReference type="ARBA" id="ARBA00023170"/>
    </source>
</evidence>
<dbReference type="AlphaFoldDB" id="A0A5B8XER1"/>
<organism evidence="9 10">
    <name type="scientific">Candidatus Deianiraea vastatrix</name>
    <dbReference type="NCBI Taxonomy" id="2163644"/>
    <lineage>
        <taxon>Bacteria</taxon>
        <taxon>Pseudomonadati</taxon>
        <taxon>Pseudomonadota</taxon>
        <taxon>Alphaproteobacteria</taxon>
        <taxon>Rickettsiales</taxon>
        <taxon>Candidatus Deianiraeaceae</taxon>
        <taxon>Candidatus Deianiraea</taxon>
    </lineage>
</organism>
<dbReference type="Gene3D" id="1.20.120.140">
    <property type="entry name" value="Signal recognition particle SRP54, nucleotide-binding domain"/>
    <property type="match status" value="1"/>
</dbReference>
<keyword evidence="6" id="KW-0675">Receptor</keyword>
<evidence type="ECO:0000256" key="5">
    <source>
        <dbReference type="ARBA" id="ARBA00023136"/>
    </source>
</evidence>
<proteinExistence type="inferred from homology"/>
<keyword evidence="5" id="KW-0472">Membrane</keyword>
<dbReference type="PANTHER" id="PTHR43134">
    <property type="entry name" value="SIGNAL RECOGNITION PARTICLE RECEPTOR SUBUNIT ALPHA"/>
    <property type="match status" value="1"/>
</dbReference>
<dbReference type="GO" id="GO:0005886">
    <property type="term" value="C:plasma membrane"/>
    <property type="evidence" value="ECO:0007669"/>
    <property type="project" value="UniProtKB-SubCell"/>
</dbReference>
<dbReference type="InterPro" id="IPR027417">
    <property type="entry name" value="P-loop_NTPase"/>
</dbReference>
<keyword evidence="10" id="KW-1185">Reference proteome</keyword>
<dbReference type="GO" id="GO:0005525">
    <property type="term" value="F:GTP binding"/>
    <property type="evidence" value="ECO:0007669"/>
    <property type="project" value="UniProtKB-KW"/>
</dbReference>
<dbReference type="RefSeq" id="WP_146820651.1">
    <property type="nucleotide sequence ID" value="NZ_CP029077.1"/>
</dbReference>
<comment type="subcellular location">
    <subcellularLocation>
        <location evidence="1">Cell inner membrane</location>
        <topology evidence="1">Peripheral membrane protein</topology>
        <orientation evidence="1">Cytoplasmic side</orientation>
    </subcellularLocation>
</comment>
<dbReference type="OrthoDB" id="9804720at2"/>
<dbReference type="GO" id="GO:0003924">
    <property type="term" value="F:GTPase activity"/>
    <property type="evidence" value="ECO:0007669"/>
    <property type="project" value="TreeGrafter"/>
</dbReference>
<comment type="similarity">
    <text evidence="2">Belongs to the GTP-binding SRP family.</text>
</comment>
<name>A0A5B8XER1_9RICK</name>
<evidence type="ECO:0000313" key="9">
    <source>
        <dbReference type="EMBL" id="QED23375.1"/>
    </source>
</evidence>
<accession>A0A5B8XER1</accession>
<dbReference type="PANTHER" id="PTHR43134:SF1">
    <property type="entry name" value="SIGNAL RECOGNITION PARTICLE RECEPTOR SUBUNIT ALPHA"/>
    <property type="match status" value="1"/>
</dbReference>
<sequence length="418" mass="47340">MAKELFSILFKDFKDKIKQFIKTGANEQVQSEVIDVLSNELVSQGVNTFVVNEIIAQVKKKILACNIKDLICYDEMLKIIKSALSDVMYFILGYKSSDIILDEYSRNDILIIGSHGCGKTLTCVKIANKFSKIGYKVCVASIDDQRDGAQKQLRILTKDTGVKSILLNAENLSPRQMLEMIYKKCEKCDILIIDTFGISCDEDSILKLKNTISGFHFTEQLLVCDSMYGNSSIDLVKKTMEHVDITGVCFTKFDANVNFGSIINIKTASLKPIYYIADGESIDDLSLFNSEKFISRILFDLDVSSYQDDVSNLGMSISTFRELKYLFNTKNTNTNISLAIDKLSNFMTHFELHKPITMSYDRKKEIANLAQIHVKIFEKLIITFESIKNSTSFSKTDISKVESTLLYEDLIVNDFVKV</sequence>
<evidence type="ECO:0000313" key="10">
    <source>
        <dbReference type="Proteomes" id="UP000321934"/>
    </source>
</evidence>
<feature type="domain" description="AAA+ ATPase" evidence="7">
    <location>
        <begin position="105"/>
        <end position="246"/>
    </location>
</feature>
<keyword evidence="3" id="KW-0547">Nucleotide-binding</keyword>
<reference evidence="9 10" key="1">
    <citation type="journal article" date="2019" name="ISME J.">
        <title>Deianiraea, an extracellular bacterium associated with the ciliate Paramecium, suggests an alternative scenario for the evolution of Rickettsiales.</title>
        <authorList>
            <person name="Castelli M."/>
            <person name="Sabaneyeva E."/>
            <person name="Lanzoni O."/>
            <person name="Lebedeva N."/>
            <person name="Floriano A.M."/>
            <person name="Gaiarsa S."/>
            <person name="Benken K."/>
            <person name="Modeo L."/>
            <person name="Bandi C."/>
            <person name="Potekhin A."/>
            <person name="Sassera D."/>
            <person name="Petroni G."/>
        </authorList>
    </citation>
    <scope>NUCLEOTIDE SEQUENCE [LARGE SCALE GENOMIC DNA]</scope>
    <source>
        <strain evidence="9">CyL4-1</strain>
    </source>
</reference>
<gene>
    <name evidence="9" type="ORF">Deia_00580</name>
</gene>
<dbReference type="SMART" id="SM00382">
    <property type="entry name" value="AAA"/>
    <property type="match status" value="1"/>
</dbReference>
<evidence type="ECO:0000256" key="3">
    <source>
        <dbReference type="ARBA" id="ARBA00022741"/>
    </source>
</evidence>
<evidence type="ECO:0000256" key="1">
    <source>
        <dbReference type="ARBA" id="ARBA00004515"/>
    </source>
</evidence>
<dbReference type="InterPro" id="IPR000897">
    <property type="entry name" value="SRP54_GTPase_dom"/>
</dbReference>
<dbReference type="SUPFAM" id="SSF52540">
    <property type="entry name" value="P-loop containing nucleoside triphosphate hydrolases"/>
    <property type="match status" value="1"/>
</dbReference>
<evidence type="ECO:0000259" key="8">
    <source>
        <dbReference type="SMART" id="SM00962"/>
    </source>
</evidence>
<dbReference type="InterPro" id="IPR003593">
    <property type="entry name" value="AAA+_ATPase"/>
</dbReference>
<dbReference type="EMBL" id="CP029077">
    <property type="protein sequence ID" value="QED23375.1"/>
    <property type="molecule type" value="Genomic_DNA"/>
</dbReference>
<dbReference type="InterPro" id="IPR042101">
    <property type="entry name" value="SRP54_N_sf"/>
</dbReference>
<feature type="domain" description="SRP54-type proteins GTP-binding" evidence="8">
    <location>
        <begin position="106"/>
        <end position="299"/>
    </location>
</feature>
<evidence type="ECO:0000259" key="7">
    <source>
        <dbReference type="SMART" id="SM00382"/>
    </source>
</evidence>
<dbReference type="Pfam" id="PF00448">
    <property type="entry name" value="SRP54"/>
    <property type="match status" value="1"/>
</dbReference>
<dbReference type="GO" id="GO:0005047">
    <property type="term" value="F:signal recognition particle binding"/>
    <property type="evidence" value="ECO:0007669"/>
    <property type="project" value="TreeGrafter"/>
</dbReference>
<keyword evidence="4" id="KW-0342">GTP-binding</keyword>
<evidence type="ECO:0000256" key="2">
    <source>
        <dbReference type="ARBA" id="ARBA00008531"/>
    </source>
</evidence>